<feature type="signal peptide" evidence="4">
    <location>
        <begin position="1"/>
        <end position="28"/>
    </location>
</feature>
<dbReference type="SUPFAM" id="SSF57038">
    <property type="entry name" value="Cyclotides"/>
    <property type="match status" value="1"/>
</dbReference>
<reference evidence="6" key="1">
    <citation type="journal article" date="2015" name="New Phytol.">
        <title>Gene co-evolution and regulation locks cyclic plant defence peptides to their targets.</title>
        <authorList>
            <person name="Gilding E.K."/>
            <person name="Jackson M.A."/>
            <person name="Poth A.G."/>
            <person name="Henriques S.T."/>
            <person name="Mahatmanto T."/>
            <person name="Prentis P.J."/>
            <person name="Craik D.J."/>
        </authorList>
    </citation>
    <scope>NUCLEOTIDE SEQUENCE</scope>
</reference>
<evidence type="ECO:0000256" key="1">
    <source>
        <dbReference type="ARBA" id="ARBA00022821"/>
    </source>
</evidence>
<dbReference type="AlphaFoldDB" id="A0A0S1RGA2"/>
<feature type="domain" description="Albumin I chain a" evidence="5">
    <location>
        <begin position="69"/>
        <end position="118"/>
    </location>
</feature>
<dbReference type="InterPro" id="IPR032000">
    <property type="entry name" value="Albumin_I_a"/>
</dbReference>
<keyword evidence="2" id="KW-0960">Knottin</keyword>
<evidence type="ECO:0000256" key="2">
    <source>
        <dbReference type="ARBA" id="ARBA00022854"/>
    </source>
</evidence>
<accession>A0A0S1RGA2</accession>
<dbReference type="InterPro" id="IPR005535">
    <property type="entry name" value="Cyclotide"/>
</dbReference>
<proteinExistence type="evidence at transcript level"/>
<keyword evidence="4" id="KW-0732">Signal</keyword>
<dbReference type="EMBL" id="KR911986">
    <property type="protein sequence ID" value="ALL96763.1"/>
    <property type="molecule type" value="mRNA"/>
</dbReference>
<feature type="chain" id="PRO_5006589368" evidence="4">
    <location>
        <begin position="29"/>
        <end position="131"/>
    </location>
</feature>
<dbReference type="InterPro" id="IPR036146">
    <property type="entry name" value="Cyclotide_sf"/>
</dbReference>
<protein>
    <submittedName>
        <fullName evidence="6">Albumin 1</fullName>
    </submittedName>
</protein>
<dbReference type="GO" id="GO:0006952">
    <property type="term" value="P:defense response"/>
    <property type="evidence" value="ECO:0007669"/>
    <property type="project" value="UniProtKB-KW"/>
</dbReference>
<name>A0A0S1RGA2_CLITE</name>
<dbReference type="Pfam" id="PF16720">
    <property type="entry name" value="Albumin_I_a"/>
    <property type="match status" value="1"/>
</dbReference>
<keyword evidence="3" id="KW-1015">Disulfide bond</keyword>
<sequence>MAYVRLASLAVIFFLATSLMFTLKKTEGGFPICGETCFKTKCYTPGCSCSYPVCKKNHIIAIEAKTVDEHRLLCESHEDCFKKGTGNYCASFPNSDIHFGWCFYAESEGYLLKDFLKMSKDDLKTPIESPY</sequence>
<keyword evidence="1" id="KW-0611">Plant defense</keyword>
<evidence type="ECO:0000259" key="5">
    <source>
        <dbReference type="Pfam" id="PF16720"/>
    </source>
</evidence>
<organism evidence="6">
    <name type="scientific">Clitoria ternatea</name>
    <name type="common">Butterfly pea</name>
    <dbReference type="NCBI Taxonomy" id="43366"/>
    <lineage>
        <taxon>Eukaryota</taxon>
        <taxon>Viridiplantae</taxon>
        <taxon>Streptophyta</taxon>
        <taxon>Embryophyta</taxon>
        <taxon>Tracheophyta</taxon>
        <taxon>Spermatophyta</taxon>
        <taxon>Magnoliopsida</taxon>
        <taxon>eudicotyledons</taxon>
        <taxon>Gunneridae</taxon>
        <taxon>Pentapetalae</taxon>
        <taxon>rosids</taxon>
        <taxon>fabids</taxon>
        <taxon>Fabales</taxon>
        <taxon>Fabaceae</taxon>
        <taxon>Papilionoideae</taxon>
        <taxon>50 kb inversion clade</taxon>
        <taxon>NPAAA clade</taxon>
        <taxon>indigoferoid/millettioid clade</taxon>
        <taxon>Phaseoleae</taxon>
        <taxon>Clitoria</taxon>
    </lineage>
</organism>
<evidence type="ECO:0000256" key="4">
    <source>
        <dbReference type="SAM" id="SignalP"/>
    </source>
</evidence>
<dbReference type="PROSITE" id="PS51052">
    <property type="entry name" value="CYCLOTIDE"/>
    <property type="match status" value="1"/>
</dbReference>
<dbReference type="Pfam" id="PF03784">
    <property type="entry name" value="Cyclotide"/>
    <property type="match status" value="1"/>
</dbReference>
<evidence type="ECO:0000313" key="6">
    <source>
        <dbReference type="EMBL" id="ALL96763.1"/>
    </source>
</evidence>
<evidence type="ECO:0000256" key="3">
    <source>
        <dbReference type="ARBA" id="ARBA00023157"/>
    </source>
</evidence>